<sequence>MIYLKKSTSEPEGLAVERAKSSGDYAIPSVLMKLKEDFKDKCYICEYKNPTTINVEHFVSHQGNHNLKFDWSNLFLACSHCNNIKRHHYDNMLNCTKIEDDVENVIKFHIDPIPFKEVEISPLVQDEKVFQTVDLLNKVYNGTTAMKKIESNYIRQALVEEMLLFLENLTNYFKAGTPALQEYIKLQIGEQLDSTSSFTVFKRWVIKDTPKLMEEFGYLITLNHQTVDEARTS</sequence>
<evidence type="ECO:0000313" key="2">
    <source>
        <dbReference type="Proteomes" id="UP000223839"/>
    </source>
</evidence>
<comment type="caution">
    <text evidence="1">The sequence shown here is derived from an EMBL/GenBank/DDBJ whole genome shotgun (WGS) entry which is preliminary data.</text>
</comment>
<dbReference type="EMBL" id="NUYG01000029">
    <property type="protein sequence ID" value="PFM91506.1"/>
    <property type="molecule type" value="Genomic_DNA"/>
</dbReference>
<keyword evidence="1" id="KW-0255">Endonuclease</keyword>
<dbReference type="GO" id="GO:0004519">
    <property type="term" value="F:endonuclease activity"/>
    <property type="evidence" value="ECO:0007669"/>
    <property type="project" value="UniProtKB-KW"/>
</dbReference>
<organism evidence="1 2">
    <name type="scientific">Bacillus thuringiensis</name>
    <dbReference type="NCBI Taxonomy" id="1428"/>
    <lineage>
        <taxon>Bacteria</taxon>
        <taxon>Bacillati</taxon>
        <taxon>Bacillota</taxon>
        <taxon>Bacilli</taxon>
        <taxon>Bacillales</taxon>
        <taxon>Bacillaceae</taxon>
        <taxon>Bacillus</taxon>
        <taxon>Bacillus cereus group</taxon>
    </lineage>
</organism>
<dbReference type="InterPro" id="IPR003615">
    <property type="entry name" value="HNH_nuc"/>
</dbReference>
<dbReference type="Gene3D" id="1.10.30.50">
    <property type="match status" value="1"/>
</dbReference>
<dbReference type="AlphaFoldDB" id="A0AB36TVE7"/>
<dbReference type="RefSeq" id="WP_097919957.1">
    <property type="nucleotide sequence ID" value="NZ_NTWD01000014.1"/>
</dbReference>
<keyword evidence="1" id="KW-0378">Hydrolase</keyword>
<evidence type="ECO:0000313" key="1">
    <source>
        <dbReference type="EMBL" id="PFM91506.1"/>
    </source>
</evidence>
<keyword evidence="1" id="KW-0540">Nuclease</keyword>
<proteinExistence type="predicted"/>
<name>A0AB36TVE7_BACTU</name>
<dbReference type="CDD" id="cd00085">
    <property type="entry name" value="HNHc"/>
    <property type="match status" value="1"/>
</dbReference>
<protein>
    <submittedName>
        <fullName evidence="1">HNH endonuclease</fullName>
    </submittedName>
</protein>
<reference evidence="1 2" key="1">
    <citation type="submission" date="2017-09" db="EMBL/GenBank/DDBJ databases">
        <title>Large-scale bioinformatics analysis of Bacillus genomes uncovers conserved roles of natural products in bacterial physiology.</title>
        <authorList>
            <consortium name="Agbiome Team Llc"/>
            <person name="Bleich R.M."/>
            <person name="Grubbs K.J."/>
            <person name="Santa Maria K.C."/>
            <person name="Allen S.E."/>
            <person name="Farag S."/>
            <person name="Shank E.A."/>
            <person name="Bowers A."/>
        </authorList>
    </citation>
    <scope>NUCLEOTIDE SEQUENCE [LARGE SCALE GENOMIC DNA]</scope>
    <source>
        <strain evidence="1 2">AFS077661</strain>
    </source>
</reference>
<dbReference type="Proteomes" id="UP000223839">
    <property type="component" value="Unassembled WGS sequence"/>
</dbReference>
<accession>A0AB36TVE7</accession>
<gene>
    <name evidence="1" type="ORF">COJ61_15390</name>
</gene>